<dbReference type="Pfam" id="PF14555">
    <property type="entry name" value="UBA_4"/>
    <property type="match status" value="1"/>
</dbReference>
<evidence type="ECO:0000256" key="2">
    <source>
        <dbReference type="SAM" id="MobiDB-lite"/>
    </source>
</evidence>
<feature type="compositionally biased region" description="Polar residues" evidence="2">
    <location>
        <begin position="78"/>
        <end position="95"/>
    </location>
</feature>
<dbReference type="SUPFAM" id="SSF46934">
    <property type="entry name" value="UBA-like"/>
    <property type="match status" value="1"/>
</dbReference>
<dbReference type="CDD" id="cd01767">
    <property type="entry name" value="UBX"/>
    <property type="match status" value="1"/>
</dbReference>
<evidence type="ECO:0000313" key="4">
    <source>
        <dbReference type="EMBL" id="KAL1198207.1"/>
    </source>
</evidence>
<gene>
    <name evidence="4" type="ORF">V5N11_026282</name>
    <name evidence="6" type="ORF">V5N11_028920</name>
    <name evidence="5" type="ORF">V5N11_030251</name>
</gene>
<dbReference type="InterPro" id="IPR050730">
    <property type="entry name" value="UBX_domain-protein"/>
</dbReference>
<feature type="domain" description="UBX" evidence="3">
    <location>
        <begin position="371"/>
        <end position="451"/>
    </location>
</feature>
<feature type="region of interest" description="Disordered" evidence="2">
    <location>
        <begin position="78"/>
        <end position="97"/>
    </location>
</feature>
<keyword evidence="1" id="KW-0833">Ubl conjugation pathway</keyword>
<evidence type="ECO:0000313" key="6">
    <source>
        <dbReference type="EMBL" id="KAL1219301.1"/>
    </source>
</evidence>
<feature type="compositionally biased region" description="Acidic residues" evidence="2">
    <location>
        <begin position="235"/>
        <end position="244"/>
    </location>
</feature>
<comment type="caution">
    <text evidence="4">The sequence shown here is derived from an EMBL/GenBank/DDBJ whole genome shotgun (WGS) entry which is preliminary data.</text>
</comment>
<reference evidence="4 7" key="1">
    <citation type="submission" date="2024-04" db="EMBL/GenBank/DDBJ databases">
        <title>Genome assembly C_amara_ONT_v2.</title>
        <authorList>
            <person name="Yant L."/>
            <person name="Moore C."/>
            <person name="Slenker M."/>
        </authorList>
    </citation>
    <scope>NUCLEOTIDE SEQUENCE [LARGE SCALE GENOMIC DNA]</scope>
    <source>
        <tissue evidence="4">Leaf</tissue>
    </source>
</reference>
<dbReference type="InterPro" id="IPR006577">
    <property type="entry name" value="UAS"/>
</dbReference>
<protein>
    <submittedName>
        <fullName evidence="4">Plant UBX domain-containing protein 16</fullName>
    </submittedName>
</protein>
<dbReference type="CDD" id="cd02958">
    <property type="entry name" value="UAS"/>
    <property type="match status" value="1"/>
</dbReference>
<organism evidence="4 7">
    <name type="scientific">Cardamine amara subsp. amara</name>
    <dbReference type="NCBI Taxonomy" id="228776"/>
    <lineage>
        <taxon>Eukaryota</taxon>
        <taxon>Viridiplantae</taxon>
        <taxon>Streptophyta</taxon>
        <taxon>Embryophyta</taxon>
        <taxon>Tracheophyta</taxon>
        <taxon>Spermatophyta</taxon>
        <taxon>Magnoliopsida</taxon>
        <taxon>eudicotyledons</taxon>
        <taxon>Gunneridae</taxon>
        <taxon>Pentapetalae</taxon>
        <taxon>rosids</taxon>
        <taxon>malvids</taxon>
        <taxon>Brassicales</taxon>
        <taxon>Brassicaceae</taxon>
        <taxon>Cardamineae</taxon>
        <taxon>Cardamine</taxon>
    </lineage>
</organism>
<keyword evidence="7" id="KW-1185">Reference proteome</keyword>
<proteinExistence type="predicted"/>
<dbReference type="PANTHER" id="PTHR23322">
    <property type="entry name" value="FAS-ASSOCIATED PROTEIN"/>
    <property type="match status" value="1"/>
</dbReference>
<evidence type="ECO:0000256" key="1">
    <source>
        <dbReference type="ARBA" id="ARBA00022786"/>
    </source>
</evidence>
<dbReference type="InterPro" id="IPR029071">
    <property type="entry name" value="Ubiquitin-like_domsf"/>
</dbReference>
<evidence type="ECO:0000259" key="3">
    <source>
        <dbReference type="PROSITE" id="PS50033"/>
    </source>
</evidence>
<dbReference type="PANTHER" id="PTHR23322:SF78">
    <property type="entry name" value="PLANT UBX DOMAIN-CONTAINING PROTEIN 16-RELATED"/>
    <property type="match status" value="1"/>
</dbReference>
<evidence type="ECO:0000313" key="7">
    <source>
        <dbReference type="Proteomes" id="UP001558713"/>
    </source>
</evidence>
<dbReference type="SUPFAM" id="SSF54236">
    <property type="entry name" value="Ubiquitin-like"/>
    <property type="match status" value="1"/>
</dbReference>
<dbReference type="AlphaFoldDB" id="A0ABD0ZUH0"/>
<dbReference type="SMART" id="SM00594">
    <property type="entry name" value="UAS"/>
    <property type="match status" value="1"/>
</dbReference>
<accession>A0ABD0ZUH0</accession>
<dbReference type="EMBL" id="JBANAX010000185">
    <property type="protein sequence ID" value="KAL1219301.1"/>
    <property type="molecule type" value="Genomic_DNA"/>
</dbReference>
<dbReference type="EMBL" id="JBANAX010000633">
    <property type="protein sequence ID" value="KAL1200022.1"/>
    <property type="molecule type" value="Genomic_DNA"/>
</dbReference>
<dbReference type="InterPro" id="IPR001012">
    <property type="entry name" value="UBX_dom"/>
</dbReference>
<dbReference type="Gene3D" id="3.40.30.10">
    <property type="entry name" value="Glutaredoxin"/>
    <property type="match status" value="1"/>
</dbReference>
<dbReference type="EMBL" id="JBANAX010000672">
    <property type="protein sequence ID" value="KAL1198207.1"/>
    <property type="molecule type" value="Genomic_DNA"/>
</dbReference>
<sequence length="453" mass="52080">MGANFSTIKQLKAITTRLQLHEEIDLFRQTIHQDQLISSFLEIVVDQTNETARDLLQSTNWNIDEAVNLLFTNNNNYDPSMHQDNQNEHSATSGTFEDAKSASVDENRWLIVNLLSNSCMLNRDLLSNEVVLETVKSNFLLWQVYDHTIEGKKIPTYYKIDFASPVVLVIDPITGQKMRMWSGEVEVESFVEELKRFMDYGPHEYISSVVRNRFPETKETCLSSHNTYRTTDPSWGEEFEDEDAYSSGNYSDQDYVPYSDEEEDTCLSDEEFEKEDSCLESNTDQVVAPSSDEGFEKEETCSESNNTDQIMAPSWGEEFEKEDTCSSRNNTAEIMAPSLGNECEEISEIVEEETCLEKFPALTEEPKEDRDRSLVCSLCVRFPDGRRKQRKFLKNEPIQLLWSFCDSHEKESKKRAFKLVHAIPGASKTLDYRENATFHQSGLANSIISVTWE</sequence>
<dbReference type="Gene3D" id="1.10.8.10">
    <property type="entry name" value="DNA helicase RuvA subunit, C-terminal domain"/>
    <property type="match status" value="1"/>
</dbReference>
<evidence type="ECO:0000313" key="5">
    <source>
        <dbReference type="EMBL" id="KAL1200022.1"/>
    </source>
</evidence>
<feature type="region of interest" description="Disordered" evidence="2">
    <location>
        <begin position="225"/>
        <end position="252"/>
    </location>
</feature>
<dbReference type="Gene3D" id="3.10.20.90">
    <property type="entry name" value="Phosphatidylinositol 3-kinase Catalytic Subunit, Chain A, domain 1"/>
    <property type="match status" value="1"/>
</dbReference>
<name>A0ABD0ZUH0_CARAN</name>
<dbReference type="SUPFAM" id="SSF52833">
    <property type="entry name" value="Thioredoxin-like"/>
    <property type="match status" value="1"/>
</dbReference>
<dbReference type="PROSITE" id="PS50033">
    <property type="entry name" value="UBX"/>
    <property type="match status" value="1"/>
</dbReference>
<dbReference type="InterPro" id="IPR009060">
    <property type="entry name" value="UBA-like_sf"/>
</dbReference>
<feature type="region of interest" description="Disordered" evidence="2">
    <location>
        <begin position="277"/>
        <end position="317"/>
    </location>
</feature>
<dbReference type="Proteomes" id="UP001558713">
    <property type="component" value="Unassembled WGS sequence"/>
</dbReference>
<dbReference type="Pfam" id="PF00789">
    <property type="entry name" value="UBX"/>
    <property type="match status" value="1"/>
</dbReference>
<dbReference type="InterPro" id="IPR036249">
    <property type="entry name" value="Thioredoxin-like_sf"/>
</dbReference>